<dbReference type="Proteomes" id="UP000036681">
    <property type="component" value="Unplaced"/>
</dbReference>
<dbReference type="AlphaFoldDB" id="A0A0M3ITL6"/>
<keyword evidence="1" id="KW-1185">Reference proteome</keyword>
<evidence type="ECO:0000313" key="2">
    <source>
        <dbReference type="WBParaSite" id="ALUE_0002209401-mRNA-1"/>
    </source>
</evidence>
<proteinExistence type="predicted"/>
<sequence length="73" mass="8708">MILPFPFYGLAFYVLLRRNSRHLIHTTRIHQRSREDFNFTNAFVRRQYTIESRLLIPCVINTAIFVFGEVCST</sequence>
<accession>A0A0M3ITL6</accession>
<reference evidence="2" key="1">
    <citation type="submission" date="2017-02" db="UniProtKB">
        <authorList>
            <consortium name="WormBaseParasite"/>
        </authorList>
    </citation>
    <scope>IDENTIFICATION</scope>
</reference>
<organism evidence="1 2">
    <name type="scientific">Ascaris lumbricoides</name>
    <name type="common">Giant roundworm</name>
    <dbReference type="NCBI Taxonomy" id="6252"/>
    <lineage>
        <taxon>Eukaryota</taxon>
        <taxon>Metazoa</taxon>
        <taxon>Ecdysozoa</taxon>
        <taxon>Nematoda</taxon>
        <taxon>Chromadorea</taxon>
        <taxon>Rhabditida</taxon>
        <taxon>Spirurina</taxon>
        <taxon>Ascaridomorpha</taxon>
        <taxon>Ascaridoidea</taxon>
        <taxon>Ascarididae</taxon>
        <taxon>Ascaris</taxon>
    </lineage>
</organism>
<dbReference type="WBParaSite" id="ALUE_0002209401-mRNA-1">
    <property type="protein sequence ID" value="ALUE_0002209401-mRNA-1"/>
    <property type="gene ID" value="ALUE_0002209401"/>
</dbReference>
<name>A0A0M3ITL6_ASCLU</name>
<evidence type="ECO:0000313" key="1">
    <source>
        <dbReference type="Proteomes" id="UP000036681"/>
    </source>
</evidence>
<protein>
    <submittedName>
        <fullName evidence="2">Secreted protein</fullName>
    </submittedName>
</protein>